<dbReference type="GO" id="GO:0042274">
    <property type="term" value="P:ribosomal small subunit biogenesis"/>
    <property type="evidence" value="ECO:0007669"/>
    <property type="project" value="InterPro"/>
</dbReference>
<comment type="similarity">
    <text evidence="1">Belongs to the LTV1 family.</text>
</comment>
<evidence type="ECO:0000256" key="1">
    <source>
        <dbReference type="ARBA" id="ARBA00009078"/>
    </source>
</evidence>
<dbReference type="InterPro" id="IPR007307">
    <property type="entry name" value="Ltv1"/>
</dbReference>
<dbReference type="EMBL" id="JANBOJ010000236">
    <property type="protein sequence ID" value="KAJ1720662.1"/>
    <property type="molecule type" value="Genomic_DNA"/>
</dbReference>
<dbReference type="PANTHER" id="PTHR21531">
    <property type="entry name" value="LOW-TEMPERATURE VIABILITY PROTEIN LTV1-RELATED"/>
    <property type="match status" value="1"/>
</dbReference>
<dbReference type="PANTHER" id="PTHR21531:SF0">
    <property type="entry name" value="PROTEIN LTV1 HOMOLOG"/>
    <property type="match status" value="1"/>
</dbReference>
<keyword evidence="4" id="KW-1185">Reference proteome</keyword>
<reference evidence="3" key="1">
    <citation type="submission" date="2022-07" db="EMBL/GenBank/DDBJ databases">
        <title>Phylogenomic reconstructions and comparative analyses of Kickxellomycotina fungi.</title>
        <authorList>
            <person name="Reynolds N.K."/>
            <person name="Stajich J.E."/>
            <person name="Barry K."/>
            <person name="Grigoriev I.V."/>
            <person name="Crous P."/>
            <person name="Smith M.E."/>
        </authorList>
    </citation>
    <scope>NUCLEOTIDE SEQUENCE</scope>
    <source>
        <strain evidence="3">NBRC 32514</strain>
    </source>
</reference>
<feature type="region of interest" description="Disordered" evidence="2">
    <location>
        <begin position="412"/>
        <end position="507"/>
    </location>
</feature>
<evidence type="ECO:0000313" key="3">
    <source>
        <dbReference type="EMBL" id="KAJ1720662.1"/>
    </source>
</evidence>
<feature type="compositionally biased region" description="Low complexity" evidence="2">
    <location>
        <begin position="415"/>
        <end position="426"/>
    </location>
</feature>
<accession>A0A9W7XYE7</accession>
<feature type="compositionally biased region" description="Acidic residues" evidence="2">
    <location>
        <begin position="138"/>
        <end position="149"/>
    </location>
</feature>
<feature type="compositionally biased region" description="Acidic residues" evidence="2">
    <location>
        <begin position="161"/>
        <end position="186"/>
    </location>
</feature>
<dbReference type="GO" id="GO:0030688">
    <property type="term" value="C:preribosome, small subunit precursor"/>
    <property type="evidence" value="ECO:0007669"/>
    <property type="project" value="TreeGrafter"/>
</dbReference>
<feature type="compositionally biased region" description="Basic and acidic residues" evidence="2">
    <location>
        <begin position="441"/>
        <end position="507"/>
    </location>
</feature>
<feature type="non-terminal residue" evidence="3">
    <location>
        <position position="1"/>
    </location>
</feature>
<organism evidence="3 4">
    <name type="scientific">Coemansia erecta</name>
    <dbReference type="NCBI Taxonomy" id="147472"/>
    <lineage>
        <taxon>Eukaryota</taxon>
        <taxon>Fungi</taxon>
        <taxon>Fungi incertae sedis</taxon>
        <taxon>Zoopagomycota</taxon>
        <taxon>Kickxellomycotina</taxon>
        <taxon>Kickxellomycetes</taxon>
        <taxon>Kickxellales</taxon>
        <taxon>Kickxellaceae</taxon>
        <taxon>Coemansia</taxon>
    </lineage>
</organism>
<dbReference type="OrthoDB" id="5852896at2759"/>
<feature type="region of interest" description="Disordered" evidence="2">
    <location>
        <begin position="1"/>
        <end position="22"/>
    </location>
</feature>
<dbReference type="Pfam" id="PF04180">
    <property type="entry name" value="LTV"/>
    <property type="match status" value="1"/>
</dbReference>
<feature type="region of interest" description="Disordered" evidence="2">
    <location>
        <begin position="138"/>
        <end position="227"/>
    </location>
</feature>
<proteinExistence type="inferred from homology"/>
<name>A0A9W7XYE7_9FUNG</name>
<dbReference type="Proteomes" id="UP001149813">
    <property type="component" value="Unassembled WGS sequence"/>
</dbReference>
<protein>
    <submittedName>
        <fullName evidence="3">Protein ltv1</fullName>
    </submittedName>
</protein>
<feature type="compositionally biased region" description="Acidic residues" evidence="2">
    <location>
        <begin position="428"/>
        <end position="440"/>
    </location>
</feature>
<dbReference type="GO" id="GO:0000056">
    <property type="term" value="P:ribosomal small subunit export from nucleus"/>
    <property type="evidence" value="ECO:0007669"/>
    <property type="project" value="TreeGrafter"/>
</dbReference>
<gene>
    <name evidence="3" type="primary">LTV1</name>
    <name evidence="3" type="ORF">LPJ53_004723</name>
</gene>
<comment type="caution">
    <text evidence="3">The sequence shown here is derived from an EMBL/GenBank/DDBJ whole genome shotgun (WGS) entry which is preliminary data.</text>
</comment>
<sequence>VKKKGAAKSSAKGKEPEGQTLQQSLADLNLGITEQDLAQDEAGRAALYGVYLDDRDYDYTKHLRPVGSGGGVILEAPGRKEKTLGIQILDGDAEGDGLLPAEVLPSSHRMDIKSEAFPTGPQPFMDRNLREVLEALDEEEEVDGFDDDFLDKLNSDQPPSDAEDEEYDDEDGFNDDGDDEDFDPDDVFAQVRRMKARQLQQQQYESDEDMSGSEAGGARTTSTGFSMSSSAMFRNDKLTLLDEHFDKIEAMYEREETDSEDERYDSDGHHIVEYDSEGNAKPISTRPDFESVMDEFLTEYELTGKRMQVVVEGGDGAGKLDTVRNAFLKETQSKEKNMKELLEVGNRIIDEDNQRTEKDEEEYFDGLFKEKQRTPWDCQTILTTYSTLDNHPATIYEQRTPRIRVSRKTGLPVVENAATEAGANDAEGGGDGEEEEEEDQEQSRENMGKARSKAETSEEKRARKKMLQEAKRERRDQKKENRGAFAEKHDRKMQSRKDRAQYAVRLD</sequence>
<dbReference type="GO" id="GO:0005634">
    <property type="term" value="C:nucleus"/>
    <property type="evidence" value="ECO:0007669"/>
    <property type="project" value="TreeGrafter"/>
</dbReference>
<dbReference type="GO" id="GO:0005829">
    <property type="term" value="C:cytosol"/>
    <property type="evidence" value="ECO:0007669"/>
    <property type="project" value="TreeGrafter"/>
</dbReference>
<evidence type="ECO:0000256" key="2">
    <source>
        <dbReference type="SAM" id="MobiDB-lite"/>
    </source>
</evidence>
<evidence type="ECO:0000313" key="4">
    <source>
        <dbReference type="Proteomes" id="UP001149813"/>
    </source>
</evidence>
<dbReference type="AlphaFoldDB" id="A0A9W7XYE7"/>